<dbReference type="SUPFAM" id="SSF53098">
    <property type="entry name" value="Ribonuclease H-like"/>
    <property type="match status" value="1"/>
</dbReference>
<feature type="domain" description="Integrase catalytic" evidence="1">
    <location>
        <begin position="7"/>
        <end position="60"/>
    </location>
</feature>
<dbReference type="InterPro" id="IPR001584">
    <property type="entry name" value="Integrase_cat-core"/>
</dbReference>
<dbReference type="Pfam" id="PF13333">
    <property type="entry name" value="rve_2"/>
    <property type="match status" value="1"/>
</dbReference>
<dbReference type="InterPro" id="IPR012337">
    <property type="entry name" value="RNaseH-like_sf"/>
</dbReference>
<evidence type="ECO:0000313" key="2">
    <source>
        <dbReference type="EMBL" id="PKG23121.1"/>
    </source>
</evidence>
<dbReference type="EMBL" id="PISE01000029">
    <property type="protein sequence ID" value="PKG23121.1"/>
    <property type="molecule type" value="Genomic_DNA"/>
</dbReference>
<comment type="caution">
    <text evidence="2">The sequence shown here is derived from an EMBL/GenBank/DDBJ whole genome shotgun (WGS) entry which is preliminary data.</text>
</comment>
<organism evidence="2 3">
    <name type="scientific">Niallia nealsonii</name>
    <dbReference type="NCBI Taxonomy" id="115979"/>
    <lineage>
        <taxon>Bacteria</taxon>
        <taxon>Bacillati</taxon>
        <taxon>Bacillota</taxon>
        <taxon>Bacilli</taxon>
        <taxon>Bacillales</taxon>
        <taxon>Bacillaceae</taxon>
        <taxon>Niallia</taxon>
    </lineage>
</organism>
<keyword evidence="3" id="KW-1185">Reference proteome</keyword>
<reference evidence="2 3" key="1">
    <citation type="journal article" date="2003" name="Int. J. Syst. Evol. Microbiol.">
        <title>Bacillus nealsonii sp. nov., isolated from a spacecraft-assembly facility, whose spores are gamma-radiation resistant.</title>
        <authorList>
            <person name="Venkateswaran K."/>
            <person name="Kempf M."/>
            <person name="Chen F."/>
            <person name="Satomi M."/>
            <person name="Nicholson W."/>
            <person name="Kern R."/>
        </authorList>
    </citation>
    <scope>NUCLEOTIDE SEQUENCE [LARGE SCALE GENOMIC DNA]</scope>
    <source>
        <strain evidence="2 3">FO-92</strain>
    </source>
</reference>
<dbReference type="AlphaFoldDB" id="A0A2N0Z0U2"/>
<sequence length="66" mass="8079">MINAAAEATFKIIQTEFIKKRHFIRLEELLRKLYDYVNWFNYIRIHGTLEYLSPIEYKLKLLKNLC</sequence>
<accession>A0A2N0Z0U2</accession>
<proteinExistence type="predicted"/>
<dbReference type="GO" id="GO:0015074">
    <property type="term" value="P:DNA integration"/>
    <property type="evidence" value="ECO:0007669"/>
    <property type="project" value="InterPro"/>
</dbReference>
<evidence type="ECO:0000313" key="3">
    <source>
        <dbReference type="Proteomes" id="UP000233375"/>
    </source>
</evidence>
<dbReference type="OrthoDB" id="9781005at2"/>
<evidence type="ECO:0000259" key="1">
    <source>
        <dbReference type="Pfam" id="PF13333"/>
    </source>
</evidence>
<name>A0A2N0Z0U2_9BACI</name>
<gene>
    <name evidence="2" type="ORF">CWS01_13705</name>
</gene>
<protein>
    <recommendedName>
        <fullName evidence="1">Integrase catalytic domain-containing protein</fullName>
    </recommendedName>
</protein>
<dbReference type="Proteomes" id="UP000233375">
    <property type="component" value="Unassembled WGS sequence"/>
</dbReference>